<keyword evidence="7" id="KW-0560">Oxidoreductase</keyword>
<feature type="domain" description="FAD/NAD(P)-binding" evidence="11">
    <location>
        <begin position="42"/>
        <end position="162"/>
    </location>
</feature>
<dbReference type="InterPro" id="IPR023753">
    <property type="entry name" value="FAD/NAD-binding_dom"/>
</dbReference>
<keyword evidence="6" id="KW-0809">Transit peptide</keyword>
<comment type="subcellular location">
    <subcellularLocation>
        <location evidence="2">Mitochondrion</location>
    </subcellularLocation>
</comment>
<keyword evidence="3" id="KW-0285">Flavoprotein</keyword>
<name>A0A8H7SEZ7_9FUNG</name>
<dbReference type="Proteomes" id="UP000646827">
    <property type="component" value="Unassembled WGS sequence"/>
</dbReference>
<evidence type="ECO:0000256" key="7">
    <source>
        <dbReference type="ARBA" id="ARBA00023002"/>
    </source>
</evidence>
<evidence type="ECO:0000259" key="11">
    <source>
        <dbReference type="Pfam" id="PF07992"/>
    </source>
</evidence>
<sequence length="456" mass="50762">MLSTVAVTTRSTTTRQLLSTSSKRCFATVVNKNQASNIDKKYKVVVVGAGPGGLSVASTVSKLLGKDQVAVIDPAKYHYYQPLWTYVGGGLKDFKDSQRPMESLIPKKADWIQDSVTQLEPDTNHVVLSNGQTIGYDYLVVAAGIQVNWDKIKGLKEALGKEGVTSNYSPESVQKTHQFLQEFKGGNALFSYPNSPIKCPGAPTKIAFLAEEIFRLNGIRDKSNVIYNSFQDKIYGVDHYGVVLNRLIEERNITFNPKHELIEIQSNNRKAVFRNHRAQEGEEELITYDYNFLHAVPPQAPPTFIRESQLADPVSGFVDVNKYTLRHNKYNNVFSLGDCSNLPTGKTAAAITVESGVLKTNLIADLQGKKIKEAEYDGYASCPLVVGRNELVLAEFSGYTGKPLETFPMDQRKVSSLNAFVNKEIIPSIYWNGLLSGRWTGPTQFRKVFSHFRSSQ</sequence>
<keyword evidence="5" id="KW-0274">FAD</keyword>
<dbReference type="SUPFAM" id="SSF51905">
    <property type="entry name" value="FAD/NAD(P)-binding domain"/>
    <property type="match status" value="2"/>
</dbReference>
<dbReference type="FunFam" id="3.50.50.60:FF:000034">
    <property type="entry name" value="sulfide:quinone oxidoreductase, mitochondrial"/>
    <property type="match status" value="1"/>
</dbReference>
<comment type="cofactor">
    <cofactor evidence="1">
        <name>FAD</name>
        <dbReference type="ChEBI" id="CHEBI:57692"/>
    </cofactor>
</comment>
<reference evidence="12 13" key="1">
    <citation type="submission" date="2020-12" db="EMBL/GenBank/DDBJ databases">
        <title>Metabolic potential, ecology and presence of endohyphal bacteria is reflected in genomic diversity of Mucoromycotina.</title>
        <authorList>
            <person name="Muszewska A."/>
            <person name="Okrasinska A."/>
            <person name="Steczkiewicz K."/>
            <person name="Drgas O."/>
            <person name="Orlowska M."/>
            <person name="Perlinska-Lenart U."/>
            <person name="Aleksandrzak-Piekarczyk T."/>
            <person name="Szatraj K."/>
            <person name="Zielenkiewicz U."/>
            <person name="Pilsyk S."/>
            <person name="Malc E."/>
            <person name="Mieczkowski P."/>
            <person name="Kruszewska J.S."/>
            <person name="Biernat P."/>
            <person name="Pawlowska J."/>
        </authorList>
    </citation>
    <scope>NUCLEOTIDE SEQUENCE [LARGE SCALE GENOMIC DNA]</scope>
    <source>
        <strain evidence="12 13">CBS 142.35</strain>
    </source>
</reference>
<evidence type="ECO:0000256" key="4">
    <source>
        <dbReference type="ARBA" id="ARBA00022719"/>
    </source>
</evidence>
<dbReference type="GO" id="GO:0005739">
    <property type="term" value="C:mitochondrion"/>
    <property type="evidence" value="ECO:0007669"/>
    <property type="project" value="UniProtKB-SubCell"/>
</dbReference>
<keyword evidence="13" id="KW-1185">Reference proteome</keyword>
<evidence type="ECO:0000313" key="12">
    <source>
        <dbReference type="EMBL" id="KAG2226858.1"/>
    </source>
</evidence>
<keyword evidence="4" id="KW-0874">Quinone</keyword>
<accession>A0A8H7SEZ7</accession>
<protein>
    <recommendedName>
        <fullName evidence="10">Sulfide:quinone oxidoreductase, mitochondrial</fullName>
    </recommendedName>
</protein>
<evidence type="ECO:0000256" key="9">
    <source>
        <dbReference type="ARBA" id="ARBA00060891"/>
    </source>
</evidence>
<dbReference type="GO" id="GO:0070221">
    <property type="term" value="P:sulfide oxidation, using sulfide:quinone oxidoreductase"/>
    <property type="evidence" value="ECO:0007669"/>
    <property type="project" value="TreeGrafter"/>
</dbReference>
<dbReference type="GO" id="GO:0048038">
    <property type="term" value="F:quinone binding"/>
    <property type="evidence" value="ECO:0007669"/>
    <property type="project" value="UniProtKB-KW"/>
</dbReference>
<evidence type="ECO:0000256" key="10">
    <source>
        <dbReference type="ARBA" id="ARBA00070160"/>
    </source>
</evidence>
<dbReference type="PANTHER" id="PTHR10632:SF2">
    <property type="entry name" value="SULFIDE:QUINONE OXIDOREDUCTASE, MITOCHONDRIAL"/>
    <property type="match status" value="1"/>
</dbReference>
<evidence type="ECO:0000256" key="1">
    <source>
        <dbReference type="ARBA" id="ARBA00001974"/>
    </source>
</evidence>
<evidence type="ECO:0000256" key="8">
    <source>
        <dbReference type="ARBA" id="ARBA00023128"/>
    </source>
</evidence>
<evidence type="ECO:0000256" key="2">
    <source>
        <dbReference type="ARBA" id="ARBA00004173"/>
    </source>
</evidence>
<dbReference type="GO" id="GO:0071949">
    <property type="term" value="F:FAD binding"/>
    <property type="evidence" value="ECO:0007669"/>
    <property type="project" value="TreeGrafter"/>
</dbReference>
<dbReference type="PANTHER" id="PTHR10632">
    <property type="entry name" value="SULFIDE:QUINONE OXIDOREDUCTASE"/>
    <property type="match status" value="1"/>
</dbReference>
<dbReference type="InterPro" id="IPR015904">
    <property type="entry name" value="Sulphide_quinone_reductase"/>
</dbReference>
<evidence type="ECO:0000256" key="3">
    <source>
        <dbReference type="ARBA" id="ARBA00022630"/>
    </source>
</evidence>
<dbReference type="EMBL" id="JAEPRB010000012">
    <property type="protein sequence ID" value="KAG2226858.1"/>
    <property type="molecule type" value="Genomic_DNA"/>
</dbReference>
<dbReference type="InterPro" id="IPR036188">
    <property type="entry name" value="FAD/NAD-bd_sf"/>
</dbReference>
<comment type="similarity">
    <text evidence="9">Belongs to the SQRD family.</text>
</comment>
<proteinExistence type="inferred from homology"/>
<dbReference type="OrthoDB" id="5376590at2759"/>
<organism evidence="12 13">
    <name type="scientific">Circinella minor</name>
    <dbReference type="NCBI Taxonomy" id="1195481"/>
    <lineage>
        <taxon>Eukaryota</taxon>
        <taxon>Fungi</taxon>
        <taxon>Fungi incertae sedis</taxon>
        <taxon>Mucoromycota</taxon>
        <taxon>Mucoromycotina</taxon>
        <taxon>Mucoromycetes</taxon>
        <taxon>Mucorales</taxon>
        <taxon>Lichtheimiaceae</taxon>
        <taxon>Circinella</taxon>
    </lineage>
</organism>
<gene>
    <name evidence="12" type="ORF">INT45_010137</name>
</gene>
<dbReference type="GO" id="GO:0070224">
    <property type="term" value="F:sulfide:quinone oxidoreductase activity"/>
    <property type="evidence" value="ECO:0007669"/>
    <property type="project" value="TreeGrafter"/>
</dbReference>
<dbReference type="Gene3D" id="3.50.50.60">
    <property type="entry name" value="FAD/NAD(P)-binding domain"/>
    <property type="match status" value="2"/>
</dbReference>
<evidence type="ECO:0000256" key="5">
    <source>
        <dbReference type="ARBA" id="ARBA00022827"/>
    </source>
</evidence>
<keyword evidence="8" id="KW-0496">Mitochondrion</keyword>
<comment type="caution">
    <text evidence="12">The sequence shown here is derived from an EMBL/GenBank/DDBJ whole genome shotgun (WGS) entry which is preliminary data.</text>
</comment>
<evidence type="ECO:0000256" key="6">
    <source>
        <dbReference type="ARBA" id="ARBA00022946"/>
    </source>
</evidence>
<dbReference type="Pfam" id="PF07992">
    <property type="entry name" value="Pyr_redox_2"/>
    <property type="match status" value="1"/>
</dbReference>
<dbReference type="AlphaFoldDB" id="A0A8H7SEZ7"/>
<evidence type="ECO:0000313" key="13">
    <source>
        <dbReference type="Proteomes" id="UP000646827"/>
    </source>
</evidence>